<comment type="catalytic activity">
    <reaction evidence="8">
        <text>L-seryl-[protein] + ATP = O-phospho-L-seryl-[protein] + ADP + H(+)</text>
        <dbReference type="Rhea" id="RHEA:17989"/>
        <dbReference type="Rhea" id="RHEA-COMP:9863"/>
        <dbReference type="Rhea" id="RHEA-COMP:11604"/>
        <dbReference type="ChEBI" id="CHEBI:15378"/>
        <dbReference type="ChEBI" id="CHEBI:29999"/>
        <dbReference type="ChEBI" id="CHEBI:30616"/>
        <dbReference type="ChEBI" id="CHEBI:83421"/>
        <dbReference type="ChEBI" id="CHEBI:456216"/>
        <dbReference type="EC" id="2.7.12.1"/>
    </reaction>
</comment>
<evidence type="ECO:0000256" key="3">
    <source>
        <dbReference type="ARBA" id="ARBA00022527"/>
    </source>
</evidence>
<dbReference type="InterPro" id="IPR008271">
    <property type="entry name" value="Ser/Thr_kinase_AS"/>
</dbReference>
<comment type="catalytic activity">
    <reaction evidence="10">
        <text>L-tyrosyl-[protein] + ATP = O-phospho-L-tyrosyl-[protein] + ADP + H(+)</text>
        <dbReference type="Rhea" id="RHEA:10596"/>
        <dbReference type="Rhea" id="RHEA-COMP:10136"/>
        <dbReference type="Rhea" id="RHEA-COMP:20101"/>
        <dbReference type="ChEBI" id="CHEBI:15378"/>
        <dbReference type="ChEBI" id="CHEBI:30616"/>
        <dbReference type="ChEBI" id="CHEBI:46858"/>
        <dbReference type="ChEBI" id="CHEBI:61978"/>
        <dbReference type="ChEBI" id="CHEBI:456216"/>
        <dbReference type="EC" id="2.7.12.1"/>
    </reaction>
</comment>
<dbReference type="PROSITE" id="PS00108">
    <property type="entry name" value="PROTEIN_KINASE_ST"/>
    <property type="match status" value="1"/>
</dbReference>
<comment type="similarity">
    <text evidence="1">Belongs to the protein kinase superfamily. CMGC Ser/Thr protein kinase family. MNB/DYRK subfamily.</text>
</comment>
<feature type="compositionally biased region" description="Low complexity" evidence="12">
    <location>
        <begin position="272"/>
        <end position="281"/>
    </location>
</feature>
<dbReference type="GO" id="GO:0005856">
    <property type="term" value="C:cytoskeleton"/>
    <property type="evidence" value="ECO:0007669"/>
    <property type="project" value="TreeGrafter"/>
</dbReference>
<evidence type="ECO:0000256" key="10">
    <source>
        <dbReference type="ARBA" id="ARBA00051680"/>
    </source>
</evidence>
<feature type="compositionally biased region" description="Polar residues" evidence="12">
    <location>
        <begin position="14"/>
        <end position="28"/>
    </location>
</feature>
<dbReference type="InterPro" id="IPR011009">
    <property type="entry name" value="Kinase-like_dom_sf"/>
</dbReference>
<dbReference type="AlphaFoldDB" id="A0AAD5XWM0"/>
<evidence type="ECO:0000256" key="5">
    <source>
        <dbReference type="ARBA" id="ARBA00022741"/>
    </source>
</evidence>
<evidence type="ECO:0000256" key="11">
    <source>
        <dbReference type="PROSITE-ProRule" id="PRU10141"/>
    </source>
</evidence>
<evidence type="ECO:0000256" key="1">
    <source>
        <dbReference type="ARBA" id="ARBA00008867"/>
    </source>
</evidence>
<keyword evidence="3" id="KW-0723">Serine/threonine-protein kinase</keyword>
<evidence type="ECO:0000256" key="4">
    <source>
        <dbReference type="ARBA" id="ARBA00022679"/>
    </source>
</evidence>
<proteinExistence type="inferred from homology"/>
<feature type="region of interest" description="Disordered" evidence="12">
    <location>
        <begin position="1"/>
        <end position="28"/>
    </location>
</feature>
<protein>
    <recommendedName>
        <fullName evidence="2">dual-specificity kinase</fullName>
        <ecNumber evidence="2">2.7.12.1</ecNumber>
    </recommendedName>
</protein>
<dbReference type="PROSITE" id="PS50011">
    <property type="entry name" value="PROTEIN_KINASE_DOM"/>
    <property type="match status" value="1"/>
</dbReference>
<keyword evidence="6 14" id="KW-0418">Kinase</keyword>
<keyword evidence="7 11" id="KW-0067">ATP-binding</keyword>
<dbReference type="EC" id="2.7.12.1" evidence="2"/>
<gene>
    <name evidence="14" type="primary">DYRK4</name>
    <name evidence="14" type="ORF">HK099_002793</name>
</gene>
<feature type="region of interest" description="Disordered" evidence="12">
    <location>
        <begin position="248"/>
        <end position="387"/>
    </location>
</feature>
<accession>A0AAD5XWM0</accession>
<organism evidence="14 15">
    <name type="scientific">Clydaea vesicula</name>
    <dbReference type="NCBI Taxonomy" id="447962"/>
    <lineage>
        <taxon>Eukaryota</taxon>
        <taxon>Fungi</taxon>
        <taxon>Fungi incertae sedis</taxon>
        <taxon>Chytridiomycota</taxon>
        <taxon>Chytridiomycota incertae sedis</taxon>
        <taxon>Chytridiomycetes</taxon>
        <taxon>Lobulomycetales</taxon>
        <taxon>Lobulomycetaceae</taxon>
        <taxon>Clydaea</taxon>
    </lineage>
</organism>
<feature type="compositionally biased region" description="Polar residues" evidence="12">
    <location>
        <begin position="139"/>
        <end position="179"/>
    </location>
</feature>
<dbReference type="InterPro" id="IPR050494">
    <property type="entry name" value="Ser_Thr_dual-spec_kinase"/>
</dbReference>
<keyword evidence="5 11" id="KW-0547">Nucleotide-binding</keyword>
<keyword evidence="15" id="KW-1185">Reference proteome</keyword>
<dbReference type="PROSITE" id="PS00107">
    <property type="entry name" value="PROTEIN_KINASE_ATP"/>
    <property type="match status" value="1"/>
</dbReference>
<name>A0AAD5XWM0_9FUNG</name>
<dbReference type="Proteomes" id="UP001211065">
    <property type="component" value="Unassembled WGS sequence"/>
</dbReference>
<sequence>MLTSSQHESRRKTLISTPNSSPKISTSTFTVQSHSFSSGVYFDDLEAYRNHNNRSRSGTVANSISTTFSDLDLERGSAAYLDNSKSSNVNMKLEDQKYLSSKSSSLPIQAKSFLPIPVSENAQLEENFHQKSSAHRRQQSVSYTSHTSNSNIQQFSVRRKSATNTEGNKQNSKYNLSGNTSSRTSASSAPTGVYQSQRAFVPNLLNPSVENSKASLATRYTSTVQSDSKLNQNNIRTSNVVTNQEALVSRHSARMSSSAEDNNNIDGKRISSRSSSQGGSIPKLSSNLQSSLTRQSLSAQNQKNNDATDTRNSYSNQSYSLQQQQGQRSSLKTSSSTNSSNSALGMNSKSMSKSRSSFFAKDNNGRSFSSSPKSTPPQPPFTPETTLNYYKNNLTSYEQKEVFAYNEVYFLGSRSINKIGSSKRQTGGESSEDNLTFTKGEVDKGVYNLGYDDTRGDYYLIQNDHIHYRYEILCVLGKGSFGQVAKCLDHKTNRIVALKIIRNKKRFEKQGMVEVKVLDKLRKEDEDDKYNLVHMLDYFQFRGHLCFTFELLGNNLYEWLKSGGFRGVNLEVCRNFSAQMLHCLNLLKEVKIIHCDLKPENVLLCDVANKQPQSKDTHRGERGYSATHNPSDFDGPEYKIKIIDFGSSCYESEKIYTYVQSRFYRSPEVILGISYSSAIDMWSLGCILVELYTGYPLFPGENEHEQLLCIMEIFGLPSMNLVDRGTRKKTYFDSNGTVKLVVNSKGKKRKPGSKSLSSILKNCDPLFIDFIEKCLEWDPEKRMTPLGALRHDWIKEYHSNKYMQQQFFSEKKMPTSANFVSYRESKGSFPSLAINTQNISNNIQQQQLSPRDGGRNRSNSIYYQQQILKQQQQLQQYQKQLQNGLNSNSNADKNSGYGAGGMTGSFLPPTLPPISANGLSSFSMQFEEPYSPQRYSSGTSFNDCPEKFINKRVSHETVNNLNSVGSGISYNSLPVYQHSQIVPNNNINSHWKN</sequence>
<reference evidence="14" key="1">
    <citation type="submission" date="2020-05" db="EMBL/GenBank/DDBJ databases">
        <title>Phylogenomic resolution of chytrid fungi.</title>
        <authorList>
            <person name="Stajich J.E."/>
            <person name="Amses K."/>
            <person name="Simmons R."/>
            <person name="Seto K."/>
            <person name="Myers J."/>
            <person name="Bonds A."/>
            <person name="Quandt C.A."/>
            <person name="Barry K."/>
            <person name="Liu P."/>
            <person name="Grigoriev I."/>
            <person name="Longcore J.E."/>
            <person name="James T.Y."/>
        </authorList>
    </citation>
    <scope>NUCLEOTIDE SEQUENCE</scope>
    <source>
        <strain evidence="14">JEL0476</strain>
    </source>
</reference>
<dbReference type="Gene3D" id="3.30.200.20">
    <property type="entry name" value="Phosphorylase Kinase, domain 1"/>
    <property type="match status" value="1"/>
</dbReference>
<evidence type="ECO:0000313" key="14">
    <source>
        <dbReference type="EMBL" id="KAJ3222012.1"/>
    </source>
</evidence>
<dbReference type="Gene3D" id="3.30.10.30">
    <property type="entry name" value="DYRK"/>
    <property type="match status" value="1"/>
</dbReference>
<dbReference type="SUPFAM" id="SSF56112">
    <property type="entry name" value="Protein kinase-like (PK-like)"/>
    <property type="match status" value="1"/>
</dbReference>
<dbReference type="InterPro" id="IPR017441">
    <property type="entry name" value="Protein_kinase_ATP_BS"/>
</dbReference>
<keyword evidence="4" id="KW-0808">Transferase</keyword>
<evidence type="ECO:0000256" key="6">
    <source>
        <dbReference type="ARBA" id="ARBA00022777"/>
    </source>
</evidence>
<evidence type="ECO:0000256" key="7">
    <source>
        <dbReference type="ARBA" id="ARBA00022840"/>
    </source>
</evidence>
<feature type="compositionally biased region" description="Polar residues" evidence="12">
    <location>
        <begin position="283"/>
        <end position="307"/>
    </location>
</feature>
<feature type="compositionally biased region" description="Polar residues" evidence="12">
    <location>
        <begin position="254"/>
        <end position="265"/>
    </location>
</feature>
<evidence type="ECO:0000259" key="13">
    <source>
        <dbReference type="PROSITE" id="PS50011"/>
    </source>
</evidence>
<dbReference type="InterPro" id="IPR042521">
    <property type="entry name" value="DYRK"/>
</dbReference>
<dbReference type="GO" id="GO:0005524">
    <property type="term" value="F:ATP binding"/>
    <property type="evidence" value="ECO:0007669"/>
    <property type="project" value="UniProtKB-UniRule"/>
</dbReference>
<dbReference type="GO" id="GO:0004712">
    <property type="term" value="F:protein serine/threonine/tyrosine kinase activity"/>
    <property type="evidence" value="ECO:0007669"/>
    <property type="project" value="UniProtKB-EC"/>
</dbReference>
<dbReference type="GO" id="GO:0005737">
    <property type="term" value="C:cytoplasm"/>
    <property type="evidence" value="ECO:0007669"/>
    <property type="project" value="TreeGrafter"/>
</dbReference>
<dbReference type="Gene3D" id="1.10.510.10">
    <property type="entry name" value="Transferase(Phosphotransferase) domain 1"/>
    <property type="match status" value="1"/>
</dbReference>
<feature type="region of interest" description="Disordered" evidence="12">
    <location>
        <begin position="874"/>
        <end position="904"/>
    </location>
</feature>
<evidence type="ECO:0000256" key="12">
    <source>
        <dbReference type="SAM" id="MobiDB-lite"/>
    </source>
</evidence>
<feature type="binding site" evidence="11">
    <location>
        <position position="499"/>
    </location>
    <ligand>
        <name>ATP</name>
        <dbReference type="ChEBI" id="CHEBI:30616"/>
    </ligand>
</feature>
<evidence type="ECO:0000256" key="8">
    <source>
        <dbReference type="ARBA" id="ARBA00049003"/>
    </source>
</evidence>
<dbReference type="SMART" id="SM00220">
    <property type="entry name" value="S_TKc"/>
    <property type="match status" value="1"/>
</dbReference>
<dbReference type="PANTHER" id="PTHR24058:SF22">
    <property type="entry name" value="DUAL SPECIFICITY TYROSINE-PHOSPHORYLATION-REGULATED KINASE 4"/>
    <property type="match status" value="1"/>
</dbReference>
<dbReference type="Pfam" id="PF00069">
    <property type="entry name" value="Pkinase"/>
    <property type="match status" value="1"/>
</dbReference>
<dbReference type="CDD" id="cd14210">
    <property type="entry name" value="PKc_DYRK"/>
    <property type="match status" value="1"/>
</dbReference>
<feature type="compositionally biased region" description="Low complexity" evidence="12">
    <location>
        <begin position="311"/>
        <end position="357"/>
    </location>
</feature>
<dbReference type="EMBL" id="JADGJW010000196">
    <property type="protein sequence ID" value="KAJ3222012.1"/>
    <property type="molecule type" value="Genomic_DNA"/>
</dbReference>
<evidence type="ECO:0000313" key="15">
    <source>
        <dbReference type="Proteomes" id="UP001211065"/>
    </source>
</evidence>
<feature type="domain" description="Protein kinase" evidence="13">
    <location>
        <begin position="470"/>
        <end position="794"/>
    </location>
</feature>
<feature type="compositionally biased region" description="Polar residues" evidence="12">
    <location>
        <begin position="883"/>
        <end position="893"/>
    </location>
</feature>
<comment type="caution">
    <text evidence="14">The sequence shown here is derived from an EMBL/GenBank/DDBJ whole genome shotgun (WGS) entry which is preliminary data.</text>
</comment>
<feature type="compositionally biased region" description="Low complexity" evidence="12">
    <location>
        <begin position="180"/>
        <end position="189"/>
    </location>
</feature>
<dbReference type="GO" id="GO:0004674">
    <property type="term" value="F:protein serine/threonine kinase activity"/>
    <property type="evidence" value="ECO:0007669"/>
    <property type="project" value="UniProtKB-KW"/>
</dbReference>
<evidence type="ECO:0000256" key="9">
    <source>
        <dbReference type="ARBA" id="ARBA00049308"/>
    </source>
</evidence>
<feature type="region of interest" description="Disordered" evidence="12">
    <location>
        <begin position="128"/>
        <end position="191"/>
    </location>
</feature>
<evidence type="ECO:0000256" key="2">
    <source>
        <dbReference type="ARBA" id="ARBA00013203"/>
    </source>
</evidence>
<dbReference type="InterPro" id="IPR000719">
    <property type="entry name" value="Prot_kinase_dom"/>
</dbReference>
<dbReference type="PANTHER" id="PTHR24058">
    <property type="entry name" value="DUAL SPECIFICITY PROTEIN KINASE"/>
    <property type="match status" value="1"/>
</dbReference>
<comment type="catalytic activity">
    <reaction evidence="9">
        <text>L-threonyl-[protein] + ATP = O-phospho-L-threonyl-[protein] + ADP + H(+)</text>
        <dbReference type="Rhea" id="RHEA:46608"/>
        <dbReference type="Rhea" id="RHEA-COMP:11060"/>
        <dbReference type="Rhea" id="RHEA-COMP:11605"/>
        <dbReference type="ChEBI" id="CHEBI:15378"/>
        <dbReference type="ChEBI" id="CHEBI:30013"/>
        <dbReference type="ChEBI" id="CHEBI:30616"/>
        <dbReference type="ChEBI" id="CHEBI:61977"/>
        <dbReference type="ChEBI" id="CHEBI:456216"/>
        <dbReference type="EC" id="2.7.12.1"/>
    </reaction>
</comment>